<dbReference type="InParanoid" id="A0A6J2WLG9"/>
<feature type="domain" description="Apple" evidence="4">
    <location>
        <begin position="115"/>
        <end position="199"/>
    </location>
</feature>
<gene>
    <name evidence="6" type="primary">LOC115825674</name>
</gene>
<evidence type="ECO:0000259" key="4">
    <source>
        <dbReference type="PROSITE" id="PS50948"/>
    </source>
</evidence>
<sequence>MEKMSVWLLLVCLLSQTPHSFSKEWSRELIKDVEFAEENVHQIFSPDAYHCQLACTQHHSCLFFSFIERNRTTDSRKFHCYLKQSKFGVPTKVTEKKGVTSGFSLSQLERTPDICLSSLYFWVDFTGADFSSLFTQDYKECQRVCTNDPYCQFFSFLTEQFSKPEMRNKCFLKYSWNVPILPKIEISSEVTSRFSSRYANKTGAFDDDAWNSDLGILEHTDFPGNDFEQVPAVSKEHCMFLCSSHPRCTYFSYATSKYETSDAWYYMRCFLKHNVDERPCVPKKELFSGMPRRLFKPTDKPQPSSWVTEEWSYNIPGADSKIIPDVSDERCKRLCTEDSDCQFFSYYGYPRDTCFLKQVITLPLPPKVVLMDAVVSGFSLKGCDTPKPTEST</sequence>
<protein>
    <submittedName>
        <fullName evidence="6">Plasma kallikrein isoform X1</fullName>
    </submittedName>
</protein>
<dbReference type="RefSeq" id="XP_030645324.1">
    <property type="nucleotide sequence ID" value="XM_030789464.1"/>
</dbReference>
<dbReference type="GeneID" id="115825674"/>
<dbReference type="InterPro" id="IPR000177">
    <property type="entry name" value="Apple"/>
</dbReference>
<dbReference type="PROSITE" id="PS50948">
    <property type="entry name" value="PAN"/>
    <property type="match status" value="1"/>
</dbReference>
<dbReference type="InterPro" id="IPR003609">
    <property type="entry name" value="Pan_app"/>
</dbReference>
<keyword evidence="3" id="KW-0732">Signal</keyword>
<dbReference type="SMART" id="SM00223">
    <property type="entry name" value="APPLE"/>
    <property type="match status" value="4"/>
</dbReference>
<evidence type="ECO:0000256" key="3">
    <source>
        <dbReference type="SAM" id="SignalP"/>
    </source>
</evidence>
<dbReference type="Gene3D" id="3.50.4.10">
    <property type="entry name" value="Hepatocyte Growth Factor"/>
    <property type="match status" value="4"/>
</dbReference>
<accession>A0A6J2WLG9</accession>
<dbReference type="PANTHER" id="PTHR33946:SF4">
    <property type="entry name" value="COAGULATION FACTOR XI"/>
    <property type="match status" value="1"/>
</dbReference>
<dbReference type="Pfam" id="PF14295">
    <property type="entry name" value="PAN_4"/>
    <property type="match status" value="1"/>
</dbReference>
<dbReference type="GO" id="GO:0005576">
    <property type="term" value="C:extracellular region"/>
    <property type="evidence" value="ECO:0007669"/>
    <property type="project" value="InterPro"/>
</dbReference>
<evidence type="ECO:0000256" key="1">
    <source>
        <dbReference type="ARBA" id="ARBA00022737"/>
    </source>
</evidence>
<proteinExistence type="predicted"/>
<organism evidence="5 6">
    <name type="scientific">Chanos chanos</name>
    <name type="common">Milkfish</name>
    <name type="synonym">Mugil chanos</name>
    <dbReference type="NCBI Taxonomy" id="29144"/>
    <lineage>
        <taxon>Eukaryota</taxon>
        <taxon>Metazoa</taxon>
        <taxon>Chordata</taxon>
        <taxon>Craniata</taxon>
        <taxon>Vertebrata</taxon>
        <taxon>Euteleostomi</taxon>
        <taxon>Actinopterygii</taxon>
        <taxon>Neopterygii</taxon>
        <taxon>Teleostei</taxon>
        <taxon>Ostariophysi</taxon>
        <taxon>Gonorynchiformes</taxon>
        <taxon>Chanidae</taxon>
        <taxon>Chanos</taxon>
    </lineage>
</organism>
<dbReference type="OrthoDB" id="9448935at2759"/>
<evidence type="ECO:0000313" key="6">
    <source>
        <dbReference type="RefSeq" id="XP_030645324.1"/>
    </source>
</evidence>
<dbReference type="CDD" id="cd01100">
    <property type="entry name" value="APPLE_Factor_XI_like"/>
    <property type="match status" value="2"/>
</dbReference>
<dbReference type="GO" id="GO:0006508">
    <property type="term" value="P:proteolysis"/>
    <property type="evidence" value="ECO:0007669"/>
    <property type="project" value="InterPro"/>
</dbReference>
<dbReference type="PANTHER" id="PTHR33946">
    <property type="match status" value="1"/>
</dbReference>
<name>A0A6J2WLG9_CHACN</name>
<keyword evidence="2" id="KW-1015">Disulfide bond</keyword>
<keyword evidence="5" id="KW-1185">Reference proteome</keyword>
<evidence type="ECO:0000313" key="5">
    <source>
        <dbReference type="Proteomes" id="UP000504632"/>
    </source>
</evidence>
<dbReference type="PRINTS" id="PR00005">
    <property type="entry name" value="APPLEDOMAIN"/>
</dbReference>
<dbReference type="Proteomes" id="UP000504632">
    <property type="component" value="Chromosome 12"/>
</dbReference>
<feature type="chain" id="PRO_5026896759" evidence="3">
    <location>
        <begin position="23"/>
        <end position="392"/>
    </location>
</feature>
<reference evidence="6" key="1">
    <citation type="submission" date="2025-08" db="UniProtKB">
        <authorList>
            <consortium name="RefSeq"/>
        </authorList>
    </citation>
    <scope>IDENTIFICATION</scope>
</reference>
<feature type="signal peptide" evidence="3">
    <location>
        <begin position="1"/>
        <end position="22"/>
    </location>
</feature>
<keyword evidence="1" id="KW-0677">Repeat</keyword>
<dbReference type="AlphaFoldDB" id="A0A6J2WLG9"/>
<dbReference type="Pfam" id="PF00024">
    <property type="entry name" value="PAN_1"/>
    <property type="match status" value="3"/>
</dbReference>
<evidence type="ECO:0000256" key="2">
    <source>
        <dbReference type="ARBA" id="ARBA00023157"/>
    </source>
</evidence>